<dbReference type="Proteomes" id="UP000267029">
    <property type="component" value="Unassembled WGS sequence"/>
</dbReference>
<proteinExistence type="predicted"/>
<dbReference type="AlphaFoldDB" id="A0A0R3U3H1"/>
<organism evidence="3">
    <name type="scientific">Mesocestoides corti</name>
    <name type="common">Flatworm</name>
    <dbReference type="NCBI Taxonomy" id="53468"/>
    <lineage>
        <taxon>Eukaryota</taxon>
        <taxon>Metazoa</taxon>
        <taxon>Spiralia</taxon>
        <taxon>Lophotrochozoa</taxon>
        <taxon>Platyhelminthes</taxon>
        <taxon>Cestoda</taxon>
        <taxon>Eucestoda</taxon>
        <taxon>Cyclophyllidea</taxon>
        <taxon>Mesocestoididae</taxon>
        <taxon>Mesocestoides</taxon>
    </lineage>
</organism>
<gene>
    <name evidence="1" type="ORF">MCOS_LOCUS1113</name>
</gene>
<evidence type="ECO:0000313" key="1">
    <source>
        <dbReference type="EMBL" id="VDD75110.1"/>
    </source>
</evidence>
<reference evidence="3" key="2">
    <citation type="submission" date="2019-11" db="UniProtKB">
        <authorList>
            <consortium name="WormBaseParasite"/>
        </authorList>
    </citation>
    <scope>IDENTIFICATION</scope>
</reference>
<accession>A0A0R3U3H1</accession>
<evidence type="ECO:0000313" key="3">
    <source>
        <dbReference type="WBParaSite" id="MCU_005220-RA"/>
    </source>
</evidence>
<evidence type="ECO:0000313" key="2">
    <source>
        <dbReference type="Proteomes" id="UP000267029"/>
    </source>
</evidence>
<name>A0A0R3U3H1_MESCO</name>
<dbReference type="OrthoDB" id="6219589at2759"/>
<dbReference type="EMBL" id="UXSR01000123">
    <property type="protein sequence ID" value="VDD75110.1"/>
    <property type="molecule type" value="Genomic_DNA"/>
</dbReference>
<keyword evidence="2" id="KW-1185">Reference proteome</keyword>
<dbReference type="WBParaSite" id="MCU_005220-RA">
    <property type="protein sequence ID" value="MCU_005220-RA"/>
    <property type="gene ID" value="MCU_005220"/>
</dbReference>
<protein>
    <submittedName>
        <fullName evidence="3">Phage protein</fullName>
    </submittedName>
</protein>
<sequence>MYIRTLTGQWMVLTQPHELGGEYAVTNDILPNVDAVLNQMHKVDNDGYYVGVNGQWTYHCNNCYHCLPQ</sequence>
<reference evidence="1 2" key="1">
    <citation type="submission" date="2018-10" db="EMBL/GenBank/DDBJ databases">
        <authorList>
            <consortium name="Pathogen Informatics"/>
        </authorList>
    </citation>
    <scope>NUCLEOTIDE SEQUENCE [LARGE SCALE GENOMIC DNA]</scope>
</reference>